<proteinExistence type="predicted"/>
<dbReference type="AlphaFoldDB" id="A0A9Q3H6X7"/>
<dbReference type="Gene3D" id="3.30.70.270">
    <property type="match status" value="1"/>
</dbReference>
<dbReference type="OrthoDB" id="2369050at2759"/>
<evidence type="ECO:0000313" key="1">
    <source>
        <dbReference type="EMBL" id="MBW0494258.1"/>
    </source>
</evidence>
<dbReference type="EMBL" id="AVOT02012486">
    <property type="protein sequence ID" value="MBW0494258.1"/>
    <property type="molecule type" value="Genomic_DNA"/>
</dbReference>
<evidence type="ECO:0000313" key="2">
    <source>
        <dbReference type="Proteomes" id="UP000765509"/>
    </source>
</evidence>
<sequence>MLNVEKHYLPLLRRPAYLDRPRAREDFEVNIKELMDFGVLRKVGHNEQVDVTTPIIITWKNGKSMMVGEFRAFNTYTIPDRYQIPRIHEKLTQLPQAKLTTAMDSLKVFHQNV</sequence>
<reference evidence="1" key="1">
    <citation type="submission" date="2021-03" db="EMBL/GenBank/DDBJ databases">
        <title>Draft genome sequence of rust myrtle Austropuccinia psidii MF-1, a brazilian biotype.</title>
        <authorList>
            <person name="Quecine M.C."/>
            <person name="Pachon D.M.R."/>
            <person name="Bonatelli M.L."/>
            <person name="Correr F.H."/>
            <person name="Franceschini L.M."/>
            <person name="Leite T.F."/>
            <person name="Margarido G.R.A."/>
            <person name="Almeida C.A."/>
            <person name="Ferrarezi J.A."/>
            <person name="Labate C.A."/>
        </authorList>
    </citation>
    <scope>NUCLEOTIDE SEQUENCE</scope>
    <source>
        <strain evidence="1">MF-1</strain>
    </source>
</reference>
<dbReference type="Proteomes" id="UP000765509">
    <property type="component" value="Unassembled WGS sequence"/>
</dbReference>
<accession>A0A9Q3H6X7</accession>
<dbReference type="SUPFAM" id="SSF56672">
    <property type="entry name" value="DNA/RNA polymerases"/>
    <property type="match status" value="1"/>
</dbReference>
<dbReference type="InterPro" id="IPR043502">
    <property type="entry name" value="DNA/RNA_pol_sf"/>
</dbReference>
<comment type="caution">
    <text evidence="1">The sequence shown here is derived from an EMBL/GenBank/DDBJ whole genome shotgun (WGS) entry which is preliminary data.</text>
</comment>
<name>A0A9Q3H6X7_9BASI</name>
<organism evidence="1 2">
    <name type="scientific">Austropuccinia psidii MF-1</name>
    <dbReference type="NCBI Taxonomy" id="1389203"/>
    <lineage>
        <taxon>Eukaryota</taxon>
        <taxon>Fungi</taxon>
        <taxon>Dikarya</taxon>
        <taxon>Basidiomycota</taxon>
        <taxon>Pucciniomycotina</taxon>
        <taxon>Pucciniomycetes</taxon>
        <taxon>Pucciniales</taxon>
        <taxon>Sphaerophragmiaceae</taxon>
        <taxon>Austropuccinia</taxon>
    </lineage>
</organism>
<dbReference type="Gene3D" id="3.10.10.10">
    <property type="entry name" value="HIV Type 1 Reverse Transcriptase, subunit A, domain 1"/>
    <property type="match status" value="1"/>
</dbReference>
<gene>
    <name evidence="1" type="ORF">O181_033973</name>
</gene>
<dbReference type="InterPro" id="IPR043128">
    <property type="entry name" value="Rev_trsase/Diguanyl_cyclase"/>
</dbReference>
<keyword evidence="2" id="KW-1185">Reference proteome</keyword>
<protein>
    <submittedName>
        <fullName evidence="1">Uncharacterized protein</fullName>
    </submittedName>
</protein>